<dbReference type="Proteomes" id="UP000515203">
    <property type="component" value="Unplaced"/>
</dbReference>
<comment type="similarity">
    <text evidence="2">Belongs to the amino acid-polyamine-organocation (APC) superfamily.</text>
</comment>
<dbReference type="AlphaFoldDB" id="A0A6P3FBD9"/>
<feature type="transmembrane region" description="Helical" evidence="10">
    <location>
        <begin position="283"/>
        <end position="309"/>
    </location>
</feature>
<evidence type="ECO:0000256" key="6">
    <source>
        <dbReference type="ARBA" id="ARBA00022970"/>
    </source>
</evidence>
<dbReference type="PANTHER" id="PTHR11785">
    <property type="entry name" value="AMINO ACID TRANSPORTER"/>
    <property type="match status" value="1"/>
</dbReference>
<comment type="subcellular location">
    <subcellularLocation>
        <location evidence="1">Apical cell membrane</location>
        <topology evidence="1">Multi-pass membrane protein</topology>
    </subcellularLocation>
</comment>
<keyword evidence="9" id="KW-1015">Disulfide bond</keyword>
<evidence type="ECO:0000256" key="5">
    <source>
        <dbReference type="ARBA" id="ARBA00022692"/>
    </source>
</evidence>
<dbReference type="FunCoup" id="A0A6P3FBD9">
    <property type="interactions" value="1"/>
</dbReference>
<dbReference type="GO" id="GO:0015179">
    <property type="term" value="F:L-amino acid transmembrane transporter activity"/>
    <property type="evidence" value="ECO:0007669"/>
    <property type="project" value="TreeGrafter"/>
</dbReference>
<keyword evidence="4" id="KW-1003">Cell membrane</keyword>
<dbReference type="InterPro" id="IPR050598">
    <property type="entry name" value="AminoAcid_Transporter"/>
</dbReference>
<feature type="transmembrane region" description="Helical" evidence="10">
    <location>
        <begin position="40"/>
        <end position="60"/>
    </location>
</feature>
<evidence type="ECO:0000256" key="2">
    <source>
        <dbReference type="ARBA" id="ARBA00009523"/>
    </source>
</evidence>
<feature type="transmembrane region" description="Helical" evidence="10">
    <location>
        <begin position="416"/>
        <end position="436"/>
    </location>
</feature>
<evidence type="ECO:0000256" key="1">
    <source>
        <dbReference type="ARBA" id="ARBA00004424"/>
    </source>
</evidence>
<keyword evidence="8 10" id="KW-0472">Membrane</keyword>
<feature type="transmembrane region" description="Helical" evidence="10">
    <location>
        <begin position="330"/>
        <end position="350"/>
    </location>
</feature>
<dbReference type="PIRSF" id="PIRSF006060">
    <property type="entry name" value="AA_transporter"/>
    <property type="match status" value="1"/>
</dbReference>
<evidence type="ECO:0000256" key="3">
    <source>
        <dbReference type="ARBA" id="ARBA00022448"/>
    </source>
</evidence>
<dbReference type="RefSeq" id="XP_004643159.1">
    <property type="nucleotide sequence ID" value="XM_004643102.2"/>
</dbReference>
<dbReference type="InParanoid" id="A0A6P3FBD9"/>
<dbReference type="OrthoDB" id="5982228at2759"/>
<evidence type="ECO:0000256" key="7">
    <source>
        <dbReference type="ARBA" id="ARBA00022989"/>
    </source>
</evidence>
<dbReference type="FunFam" id="1.20.1740.10:FF:000036">
    <property type="entry name" value="Solute carrier family 7 member 13"/>
    <property type="match status" value="1"/>
</dbReference>
<dbReference type="Pfam" id="PF13520">
    <property type="entry name" value="AA_permease_2"/>
    <property type="match status" value="1"/>
</dbReference>
<keyword evidence="3" id="KW-0813">Transport</keyword>
<keyword evidence="11" id="KW-1185">Reference proteome</keyword>
<dbReference type="GeneID" id="101577927"/>
<sequence length="474" mass="52606">MKLSRTIGLFHGNIFLYSAIIGAGIFVSPKGVLKYSSLNIPISLSIWALCGILNMISGLCSTEIGTTFPRSAAFYFLLKRSLGATVAFLYIWIKLFAYFIGLAAPSLLVASYLIQPFYPGCSPPELPKKCLALAILWSLGLLNIQGLKTVSWFQTISALMKMTILCFISLTGIVLLVSGKKENVSRFQNNLDAEFPDASQIAEAFLQGLYAYKGSTLLINMAGEVKNPAHTLPRSLISAASVVTVIYLLTNISFLTVLTPKEIISSDTVAVSWMDRVFPSMQWIISLGISASIIDTMSCAILSGSRTIYAASQEGQLPRIYSMLNKHHSPALAVMQLIFASSIAVMHSNLINLIKYMGLASWFLNGLNMVALLTLRYRNPDLPRPYKVWLPMIFASLASSVFLIFMPIIRSPKMEYIYHAVFLFLGVLCYCLHVHLNQLSVFSEKITCYLQLLFNASPSEDDEICTCREKKYYK</sequence>
<gene>
    <name evidence="12" type="primary">LOC101577927</name>
</gene>
<feature type="transmembrane region" description="Helical" evidence="10">
    <location>
        <begin position="236"/>
        <end position="258"/>
    </location>
</feature>
<keyword evidence="7 10" id="KW-1133">Transmembrane helix</keyword>
<reference evidence="12" key="1">
    <citation type="submission" date="2025-08" db="UniProtKB">
        <authorList>
            <consortium name="RefSeq"/>
        </authorList>
    </citation>
    <scope>IDENTIFICATION</scope>
</reference>
<evidence type="ECO:0000256" key="8">
    <source>
        <dbReference type="ARBA" id="ARBA00023136"/>
    </source>
</evidence>
<dbReference type="PANTHER" id="PTHR11785:SF348">
    <property type="entry name" value="ASC-TYPE AMINO ACID TRANSPORTER 2"/>
    <property type="match status" value="1"/>
</dbReference>
<feature type="transmembrane region" description="Helical" evidence="10">
    <location>
        <begin position="356"/>
        <end position="376"/>
    </location>
</feature>
<dbReference type="GO" id="GO:0016324">
    <property type="term" value="C:apical plasma membrane"/>
    <property type="evidence" value="ECO:0007669"/>
    <property type="project" value="UniProtKB-SubCell"/>
</dbReference>
<organism evidence="11 12">
    <name type="scientific">Octodon degus</name>
    <name type="common">Degu</name>
    <name type="synonym">Sciurus degus</name>
    <dbReference type="NCBI Taxonomy" id="10160"/>
    <lineage>
        <taxon>Eukaryota</taxon>
        <taxon>Metazoa</taxon>
        <taxon>Chordata</taxon>
        <taxon>Craniata</taxon>
        <taxon>Vertebrata</taxon>
        <taxon>Euteleostomi</taxon>
        <taxon>Mammalia</taxon>
        <taxon>Eutheria</taxon>
        <taxon>Euarchontoglires</taxon>
        <taxon>Glires</taxon>
        <taxon>Rodentia</taxon>
        <taxon>Hystricomorpha</taxon>
        <taxon>Octodontidae</taxon>
        <taxon>Octodon</taxon>
    </lineage>
</organism>
<protein>
    <submittedName>
        <fullName evidence="12">Solute carrier family 7 member 13-like isoform X1</fullName>
    </submittedName>
</protein>
<dbReference type="Gene3D" id="1.20.1740.10">
    <property type="entry name" value="Amino acid/polyamine transporter I"/>
    <property type="match status" value="1"/>
</dbReference>
<keyword evidence="6" id="KW-0029">Amino-acid transport</keyword>
<accession>A0A6P3FBD9</accession>
<feature type="transmembrane region" description="Helical" evidence="10">
    <location>
        <begin position="159"/>
        <end position="177"/>
    </location>
</feature>
<evidence type="ECO:0000256" key="9">
    <source>
        <dbReference type="ARBA" id="ARBA00023157"/>
    </source>
</evidence>
<proteinExistence type="inferred from homology"/>
<evidence type="ECO:0000313" key="11">
    <source>
        <dbReference type="Proteomes" id="UP000515203"/>
    </source>
</evidence>
<feature type="transmembrane region" description="Helical" evidence="10">
    <location>
        <begin position="7"/>
        <end position="28"/>
    </location>
</feature>
<name>A0A6P3FBD9_OCTDE</name>
<dbReference type="InterPro" id="IPR002293">
    <property type="entry name" value="AA/rel_permease1"/>
</dbReference>
<evidence type="ECO:0000256" key="10">
    <source>
        <dbReference type="SAM" id="Phobius"/>
    </source>
</evidence>
<evidence type="ECO:0000313" key="12">
    <source>
        <dbReference type="RefSeq" id="XP_004643159.1"/>
    </source>
</evidence>
<evidence type="ECO:0000256" key="4">
    <source>
        <dbReference type="ARBA" id="ARBA00022475"/>
    </source>
</evidence>
<feature type="transmembrane region" description="Helical" evidence="10">
    <location>
        <begin position="72"/>
        <end position="93"/>
    </location>
</feature>
<feature type="transmembrane region" description="Helical" evidence="10">
    <location>
        <begin position="388"/>
        <end position="410"/>
    </location>
</feature>
<keyword evidence="5 10" id="KW-0812">Transmembrane</keyword>